<dbReference type="PIRSF" id="PIRSF019853">
    <property type="entry name" value="UCP019853"/>
    <property type="match status" value="1"/>
</dbReference>
<accession>A0A4P8XJD9</accession>
<reference evidence="1 2" key="1">
    <citation type="submission" date="2019-05" db="EMBL/GenBank/DDBJ databases">
        <authorList>
            <person name="Chen C."/>
        </authorList>
    </citation>
    <scope>NUCLEOTIDE SEQUENCE [LARGE SCALE GENOMIC DNA]</scope>
    <source>
        <strain evidence="1 2">HB172198</strain>
    </source>
</reference>
<evidence type="ECO:0000313" key="1">
    <source>
        <dbReference type="EMBL" id="QCT01650.1"/>
    </source>
</evidence>
<dbReference type="InterPro" id="IPR016767">
    <property type="entry name" value="UCP019853"/>
</dbReference>
<dbReference type="Proteomes" id="UP000300879">
    <property type="component" value="Chromosome"/>
</dbReference>
<dbReference type="RefSeq" id="WP_138224749.1">
    <property type="nucleotide sequence ID" value="NZ_CP040396.1"/>
</dbReference>
<organism evidence="1 2">
    <name type="scientific">Paenibacillus algicola</name>
    <dbReference type="NCBI Taxonomy" id="2565926"/>
    <lineage>
        <taxon>Bacteria</taxon>
        <taxon>Bacillati</taxon>
        <taxon>Bacillota</taxon>
        <taxon>Bacilli</taxon>
        <taxon>Bacillales</taxon>
        <taxon>Paenibacillaceae</taxon>
        <taxon>Paenibacillus</taxon>
    </lineage>
</organism>
<gene>
    <name evidence="1" type="ORF">E6C60_0930</name>
</gene>
<protein>
    <submittedName>
        <fullName evidence="1">Uncharacterized protein</fullName>
    </submittedName>
</protein>
<dbReference type="AlphaFoldDB" id="A0A4P8XJD9"/>
<proteinExistence type="predicted"/>
<dbReference type="EMBL" id="CP040396">
    <property type="protein sequence ID" value="QCT01650.1"/>
    <property type="molecule type" value="Genomic_DNA"/>
</dbReference>
<dbReference type="OrthoDB" id="2877688at2"/>
<name>A0A4P8XJD9_9BACL</name>
<evidence type="ECO:0000313" key="2">
    <source>
        <dbReference type="Proteomes" id="UP000300879"/>
    </source>
</evidence>
<sequence>MQYTAKLIELSPLIEEEAVLEINGQRLVAFINNCPFEIIQGGQYLVEMELAILDDFVISKIDSGEKSIEQIGDSFSHFIRGTLNIDTGNIDAGIIFEVDSEFLFDYGYLHNQNVQIRADRLSVDFIGSVNKFV</sequence>
<keyword evidence="2" id="KW-1185">Reference proteome</keyword>
<dbReference type="KEGG" id="palo:E6C60_0930"/>